<accession>A0A2P2PHV1</accession>
<organism evidence="1">
    <name type="scientific">Rhizophora mucronata</name>
    <name type="common">Asiatic mangrove</name>
    <dbReference type="NCBI Taxonomy" id="61149"/>
    <lineage>
        <taxon>Eukaryota</taxon>
        <taxon>Viridiplantae</taxon>
        <taxon>Streptophyta</taxon>
        <taxon>Embryophyta</taxon>
        <taxon>Tracheophyta</taxon>
        <taxon>Spermatophyta</taxon>
        <taxon>Magnoliopsida</taxon>
        <taxon>eudicotyledons</taxon>
        <taxon>Gunneridae</taxon>
        <taxon>Pentapetalae</taxon>
        <taxon>rosids</taxon>
        <taxon>fabids</taxon>
        <taxon>Malpighiales</taxon>
        <taxon>Rhizophoraceae</taxon>
        <taxon>Rhizophora</taxon>
    </lineage>
</organism>
<proteinExistence type="predicted"/>
<name>A0A2P2PHV1_RHIMU</name>
<reference evidence="1" key="1">
    <citation type="submission" date="2018-02" db="EMBL/GenBank/DDBJ databases">
        <title>Rhizophora mucronata_Transcriptome.</title>
        <authorList>
            <person name="Meera S.P."/>
            <person name="Sreeshan A."/>
            <person name="Augustine A."/>
        </authorList>
    </citation>
    <scope>NUCLEOTIDE SEQUENCE</scope>
    <source>
        <tissue evidence="1">Leaf</tissue>
    </source>
</reference>
<evidence type="ECO:0000313" key="1">
    <source>
        <dbReference type="EMBL" id="MBX54330.1"/>
    </source>
</evidence>
<protein>
    <submittedName>
        <fullName evidence="1">Uncharacterized protein</fullName>
    </submittedName>
</protein>
<dbReference type="AlphaFoldDB" id="A0A2P2PHV1"/>
<sequence>MMRPDLDEFRKEKKNWGLLNWNMYADHVDLAS</sequence>
<dbReference type="EMBL" id="GGEC01073846">
    <property type="protein sequence ID" value="MBX54330.1"/>
    <property type="molecule type" value="Transcribed_RNA"/>
</dbReference>